<keyword evidence="3" id="KW-1185">Reference proteome</keyword>
<proteinExistence type="predicted"/>
<evidence type="ECO:0000313" key="3">
    <source>
        <dbReference type="Proteomes" id="UP001165121"/>
    </source>
</evidence>
<feature type="compositionally biased region" description="Acidic residues" evidence="1">
    <location>
        <begin position="185"/>
        <end position="197"/>
    </location>
</feature>
<reference evidence="2" key="1">
    <citation type="submission" date="2023-04" db="EMBL/GenBank/DDBJ databases">
        <title>Phytophthora fragariaefolia NBRC 109709.</title>
        <authorList>
            <person name="Ichikawa N."/>
            <person name="Sato H."/>
            <person name="Tonouchi N."/>
        </authorList>
    </citation>
    <scope>NUCLEOTIDE SEQUENCE</scope>
    <source>
        <strain evidence="2">NBRC 109709</strain>
    </source>
</reference>
<feature type="region of interest" description="Disordered" evidence="1">
    <location>
        <begin position="33"/>
        <end position="81"/>
    </location>
</feature>
<evidence type="ECO:0000313" key="2">
    <source>
        <dbReference type="EMBL" id="GMF18608.1"/>
    </source>
</evidence>
<evidence type="ECO:0000256" key="1">
    <source>
        <dbReference type="SAM" id="MobiDB-lite"/>
    </source>
</evidence>
<name>A0A9W6TS50_9STRA</name>
<dbReference type="OrthoDB" id="141058at2759"/>
<accession>A0A9W6TS50</accession>
<dbReference type="Proteomes" id="UP001165121">
    <property type="component" value="Unassembled WGS sequence"/>
</dbReference>
<sequence length="251" mass="28591">MDPSTWWIWIQQSGGYTDMWWIQIQEPQIQIQATGGSGSDMGWSGSTIGKHKKGRQAKARDTLQGNPEPDPEPEYWIHGPPDQVDVQVKEDQGDQAPSELGSTTTRLNVARSTDRHSARRTFAEEPRQIQIRIWKINLNFLHRTLRGPRWILNHVKRHQQNKAGHERYGFADHMAKQERYISEAKDEEVNEYEDSEADGYVFSDDRDASDEARVSVGRSGAPHPTQIHPKWPEPDQASIYPGQDKGSGSGR</sequence>
<dbReference type="EMBL" id="BSXT01000136">
    <property type="protein sequence ID" value="GMF18608.1"/>
    <property type="molecule type" value="Genomic_DNA"/>
</dbReference>
<organism evidence="2 3">
    <name type="scientific">Phytophthora fragariaefolia</name>
    <dbReference type="NCBI Taxonomy" id="1490495"/>
    <lineage>
        <taxon>Eukaryota</taxon>
        <taxon>Sar</taxon>
        <taxon>Stramenopiles</taxon>
        <taxon>Oomycota</taxon>
        <taxon>Peronosporomycetes</taxon>
        <taxon>Peronosporales</taxon>
        <taxon>Peronosporaceae</taxon>
        <taxon>Phytophthora</taxon>
    </lineage>
</organism>
<comment type="caution">
    <text evidence="2">The sequence shown here is derived from an EMBL/GenBank/DDBJ whole genome shotgun (WGS) entry which is preliminary data.</text>
</comment>
<gene>
    <name evidence="2" type="ORF">Pfra01_000168300</name>
</gene>
<feature type="region of interest" description="Disordered" evidence="1">
    <location>
        <begin position="185"/>
        <end position="251"/>
    </location>
</feature>
<feature type="compositionally biased region" description="Basic and acidic residues" evidence="1">
    <location>
        <begin position="203"/>
        <end position="213"/>
    </location>
</feature>
<dbReference type="AlphaFoldDB" id="A0A9W6TS50"/>
<protein>
    <submittedName>
        <fullName evidence="2">Unnamed protein product</fullName>
    </submittedName>
</protein>